<evidence type="ECO:0000313" key="2">
    <source>
        <dbReference type="EnsemblProtists" id="PYU1_T000220"/>
    </source>
</evidence>
<protein>
    <recommendedName>
        <fullName evidence="4">PDZ domain-containing protein</fullName>
    </recommendedName>
</protein>
<dbReference type="EnsemblProtists" id="PYU1_T000220">
    <property type="protein sequence ID" value="PYU1_T000220"/>
    <property type="gene ID" value="PYU1_G000220"/>
</dbReference>
<dbReference type="Proteomes" id="UP000019132">
    <property type="component" value="Unassembled WGS sequence"/>
</dbReference>
<organism evidence="2 3">
    <name type="scientific">Globisporangium ultimum (strain ATCC 200006 / CBS 805.95 / DAOM BR144)</name>
    <name type="common">Pythium ultimum</name>
    <dbReference type="NCBI Taxonomy" id="431595"/>
    <lineage>
        <taxon>Eukaryota</taxon>
        <taxon>Sar</taxon>
        <taxon>Stramenopiles</taxon>
        <taxon>Oomycota</taxon>
        <taxon>Peronosporomycetes</taxon>
        <taxon>Pythiales</taxon>
        <taxon>Pythiaceae</taxon>
        <taxon>Globisporangium</taxon>
    </lineage>
</organism>
<feature type="compositionally biased region" description="Polar residues" evidence="1">
    <location>
        <begin position="186"/>
        <end position="209"/>
    </location>
</feature>
<dbReference type="SUPFAM" id="SSF50156">
    <property type="entry name" value="PDZ domain-like"/>
    <property type="match status" value="1"/>
</dbReference>
<feature type="compositionally biased region" description="Polar residues" evidence="1">
    <location>
        <begin position="151"/>
        <end position="161"/>
    </location>
</feature>
<feature type="compositionally biased region" description="Low complexity" evidence="1">
    <location>
        <begin position="128"/>
        <end position="137"/>
    </location>
</feature>
<dbReference type="InterPro" id="IPR036034">
    <property type="entry name" value="PDZ_sf"/>
</dbReference>
<feature type="region of interest" description="Disordered" evidence="1">
    <location>
        <begin position="173"/>
        <end position="213"/>
    </location>
</feature>
<sequence>MLAAMGRSSSNFLAMGSQFFMGALGKDDEDDRAPAVPVNVVYETPGPLYMDLFSRPDGKGAYVKSFRRQPDGSMGIAEANGRIRVNDELYAINGLMVTDFLFSSIIQAAKTATFPLTLTFHCRALPEQQQQQQQPQQQKRKNSLPPASPAKGSTFTNGTSWTNKIGQMMAETGMKRSTSVEKKLDQSTGSTTSPVHGSSTGDSTPSGLTTPGKLKQVWGESSIALDKMKNSGTDGMKNLLRMIGGKARPEEDLDTVNMWLEQLLLRPDISHADDSNGAVNSLYHSTPIVAVTAGGRLIGVKDEDATEFAVSWYRKMADDELIHIKGAKFGRYFPSVDDVAAKLSAHVQSLRFTQLSKVVEFPRQLVIDPAVGELVDILLEAGAGSFSATLASNEFDSFQVKISSERVALVKISEDESEAGVVVDAAYDAHLQVLLDPTNQLRFTLKHEEEESIP</sequence>
<dbReference type="EMBL" id="GL376636">
    <property type="status" value="NOT_ANNOTATED_CDS"/>
    <property type="molecule type" value="Genomic_DNA"/>
</dbReference>
<reference evidence="2" key="3">
    <citation type="submission" date="2015-02" db="UniProtKB">
        <authorList>
            <consortium name="EnsemblProtists"/>
        </authorList>
    </citation>
    <scope>IDENTIFICATION</scope>
    <source>
        <strain evidence="2">DAOM BR144</strain>
    </source>
</reference>
<accession>K3W5H9</accession>
<proteinExistence type="predicted"/>
<evidence type="ECO:0008006" key="4">
    <source>
        <dbReference type="Google" id="ProtNLM"/>
    </source>
</evidence>
<dbReference type="HOGENOM" id="CLU_603408_0_0_1"/>
<dbReference type="VEuPathDB" id="FungiDB:PYU1_G000220"/>
<dbReference type="AlphaFoldDB" id="K3W5H9"/>
<reference evidence="3" key="1">
    <citation type="journal article" date="2010" name="Genome Biol.">
        <title>Genome sequence of the necrotrophic plant pathogen Pythium ultimum reveals original pathogenicity mechanisms and effector repertoire.</title>
        <authorList>
            <person name="Levesque C.A."/>
            <person name="Brouwer H."/>
            <person name="Cano L."/>
            <person name="Hamilton J.P."/>
            <person name="Holt C."/>
            <person name="Huitema E."/>
            <person name="Raffaele S."/>
            <person name="Robideau G.P."/>
            <person name="Thines M."/>
            <person name="Win J."/>
            <person name="Zerillo M.M."/>
            <person name="Beakes G.W."/>
            <person name="Boore J.L."/>
            <person name="Busam D."/>
            <person name="Dumas B."/>
            <person name="Ferriera S."/>
            <person name="Fuerstenberg S.I."/>
            <person name="Gachon C.M."/>
            <person name="Gaulin E."/>
            <person name="Govers F."/>
            <person name="Grenville-Briggs L."/>
            <person name="Horner N."/>
            <person name="Hostetler J."/>
            <person name="Jiang R.H."/>
            <person name="Johnson J."/>
            <person name="Krajaejun T."/>
            <person name="Lin H."/>
            <person name="Meijer H.J."/>
            <person name="Moore B."/>
            <person name="Morris P."/>
            <person name="Phuntmart V."/>
            <person name="Puiu D."/>
            <person name="Shetty J."/>
            <person name="Stajich J.E."/>
            <person name="Tripathy S."/>
            <person name="Wawra S."/>
            <person name="van West P."/>
            <person name="Whitty B.R."/>
            <person name="Coutinho P.M."/>
            <person name="Henrissat B."/>
            <person name="Martin F."/>
            <person name="Thomas P.D."/>
            <person name="Tyler B.M."/>
            <person name="De Vries R.P."/>
            <person name="Kamoun S."/>
            <person name="Yandell M."/>
            <person name="Tisserat N."/>
            <person name="Buell C.R."/>
        </authorList>
    </citation>
    <scope>NUCLEOTIDE SEQUENCE</scope>
    <source>
        <strain evidence="3">DAOM:BR144</strain>
    </source>
</reference>
<evidence type="ECO:0000256" key="1">
    <source>
        <dbReference type="SAM" id="MobiDB-lite"/>
    </source>
</evidence>
<name>K3W5H9_GLOUD</name>
<dbReference type="eggNOG" id="ENOG502QUHK">
    <property type="taxonomic scope" value="Eukaryota"/>
</dbReference>
<dbReference type="Gene3D" id="2.30.42.10">
    <property type="match status" value="1"/>
</dbReference>
<feature type="region of interest" description="Disordered" evidence="1">
    <location>
        <begin position="127"/>
        <end position="161"/>
    </location>
</feature>
<evidence type="ECO:0000313" key="3">
    <source>
        <dbReference type="Proteomes" id="UP000019132"/>
    </source>
</evidence>
<reference evidence="3" key="2">
    <citation type="submission" date="2010-04" db="EMBL/GenBank/DDBJ databases">
        <authorList>
            <person name="Buell R."/>
            <person name="Hamilton J."/>
            <person name="Hostetler J."/>
        </authorList>
    </citation>
    <scope>NUCLEOTIDE SEQUENCE [LARGE SCALE GENOMIC DNA]</scope>
    <source>
        <strain evidence="3">DAOM:BR144</strain>
    </source>
</reference>
<dbReference type="InParanoid" id="K3W5H9"/>
<dbReference type="STRING" id="431595.K3W5H9"/>
<keyword evidence="3" id="KW-1185">Reference proteome</keyword>